<gene>
    <name evidence="2" type="ORF">g.5056</name>
</gene>
<protein>
    <recommendedName>
        <fullName evidence="3">MADF domain-containing protein</fullName>
    </recommendedName>
</protein>
<proteinExistence type="predicted"/>
<reference evidence="2" key="2">
    <citation type="journal article" date="2015" name="Gigascience">
        <title>Reconstructing a comprehensive transcriptome assembly of a white-pupal translocated strain of the pest fruit fly Bactrocera cucurbitae.</title>
        <authorList>
            <person name="Sim S.B."/>
            <person name="Calla B."/>
            <person name="Hall B."/>
            <person name="DeRego T."/>
            <person name="Geib S.M."/>
        </authorList>
    </citation>
    <scope>NUCLEOTIDE SEQUENCE</scope>
</reference>
<evidence type="ECO:0000256" key="1">
    <source>
        <dbReference type="SAM" id="MobiDB-lite"/>
    </source>
</evidence>
<evidence type="ECO:0000313" key="2">
    <source>
        <dbReference type="EMBL" id="JAD11962.1"/>
    </source>
</evidence>
<dbReference type="OrthoDB" id="6081971at2759"/>
<dbReference type="EMBL" id="GBXI01002330">
    <property type="protein sequence ID" value="JAD11962.1"/>
    <property type="molecule type" value="Transcribed_RNA"/>
</dbReference>
<name>A0A0A1XLX4_ZEUCU</name>
<feature type="compositionally biased region" description="Basic and acidic residues" evidence="1">
    <location>
        <begin position="159"/>
        <end position="184"/>
    </location>
</feature>
<organism evidence="2">
    <name type="scientific">Zeugodacus cucurbitae</name>
    <name type="common">Melon fruit fly</name>
    <name type="synonym">Bactrocera cucurbitae</name>
    <dbReference type="NCBI Taxonomy" id="28588"/>
    <lineage>
        <taxon>Eukaryota</taxon>
        <taxon>Metazoa</taxon>
        <taxon>Ecdysozoa</taxon>
        <taxon>Arthropoda</taxon>
        <taxon>Hexapoda</taxon>
        <taxon>Insecta</taxon>
        <taxon>Pterygota</taxon>
        <taxon>Neoptera</taxon>
        <taxon>Endopterygota</taxon>
        <taxon>Diptera</taxon>
        <taxon>Brachycera</taxon>
        <taxon>Muscomorpha</taxon>
        <taxon>Tephritoidea</taxon>
        <taxon>Tephritidae</taxon>
        <taxon>Zeugodacus</taxon>
        <taxon>Zeugodacus</taxon>
    </lineage>
</organism>
<feature type="region of interest" description="Disordered" evidence="1">
    <location>
        <begin position="157"/>
        <end position="215"/>
    </location>
</feature>
<sequence length="266" mass="30267">MLADKDFILAIKLYPDLYKAYKGDDKDGEKNIKSLWSQFARENNFKSGAAAELKWRQLISKYVSFLMYGTHFPFEREMQFMQMPLLGAGLDDAQSDSDIDEVELKKVLNIYEECPTDIKKHYIRNDMCNEVLKNPTQSKEQGNELCKTNNINLNSSLKNTEKHYETKDVKSEDTENKILSKPKETNTVSTENTTNTVTTTTNAQTANNSSGDASAPSGFTNLSSLELIFLGYAKVLQRMPLRLQLQTKRKIADIMDEAELELFEGN</sequence>
<dbReference type="AlphaFoldDB" id="A0A0A1XLX4"/>
<reference evidence="2" key="1">
    <citation type="submission" date="2014-11" db="EMBL/GenBank/DDBJ databases">
        <authorList>
            <person name="Geib S."/>
        </authorList>
    </citation>
    <scope>NUCLEOTIDE SEQUENCE</scope>
</reference>
<feature type="compositionally biased region" description="Low complexity" evidence="1">
    <location>
        <begin position="185"/>
        <end position="209"/>
    </location>
</feature>
<evidence type="ECO:0008006" key="3">
    <source>
        <dbReference type="Google" id="ProtNLM"/>
    </source>
</evidence>
<accession>A0A0A1XLX4</accession>